<dbReference type="EMBL" id="JADGJW010002258">
    <property type="protein sequence ID" value="KAJ3198812.1"/>
    <property type="molecule type" value="Genomic_DNA"/>
</dbReference>
<keyword evidence="3 11" id="KW-0813">Transport</keyword>
<keyword evidence="6" id="KW-0999">Mitochondrion inner membrane</keyword>
<dbReference type="GO" id="GO:0005743">
    <property type="term" value="C:mitochondrial inner membrane"/>
    <property type="evidence" value="ECO:0007669"/>
    <property type="project" value="UniProtKB-SubCell"/>
</dbReference>
<feature type="repeat" description="Solcar" evidence="10">
    <location>
        <begin position="1"/>
        <end position="80"/>
    </location>
</feature>
<reference evidence="12" key="1">
    <citation type="submission" date="2020-05" db="EMBL/GenBank/DDBJ databases">
        <title>Phylogenomic resolution of chytrid fungi.</title>
        <authorList>
            <person name="Stajich J.E."/>
            <person name="Amses K."/>
            <person name="Simmons R."/>
            <person name="Seto K."/>
            <person name="Myers J."/>
            <person name="Bonds A."/>
            <person name="Quandt C.A."/>
            <person name="Barry K."/>
            <person name="Liu P."/>
            <person name="Grigoriev I."/>
            <person name="Longcore J.E."/>
            <person name="James T.Y."/>
        </authorList>
    </citation>
    <scope>NUCLEOTIDE SEQUENCE</scope>
    <source>
        <strain evidence="12">JEL0476</strain>
    </source>
</reference>
<evidence type="ECO:0008006" key="14">
    <source>
        <dbReference type="Google" id="ProtNLM"/>
    </source>
</evidence>
<name>A0AAD5TSM0_9FUNG</name>
<feature type="non-terminal residue" evidence="12">
    <location>
        <position position="200"/>
    </location>
</feature>
<evidence type="ECO:0000256" key="8">
    <source>
        <dbReference type="ARBA" id="ARBA00023128"/>
    </source>
</evidence>
<dbReference type="Pfam" id="PF00153">
    <property type="entry name" value="Mito_carr"/>
    <property type="match status" value="2"/>
</dbReference>
<evidence type="ECO:0000256" key="10">
    <source>
        <dbReference type="PROSITE-ProRule" id="PRU00282"/>
    </source>
</evidence>
<feature type="repeat" description="Solcar" evidence="10">
    <location>
        <begin position="86"/>
        <end position="167"/>
    </location>
</feature>
<evidence type="ECO:0000256" key="3">
    <source>
        <dbReference type="ARBA" id="ARBA00022448"/>
    </source>
</evidence>
<keyword evidence="9 10" id="KW-0472">Membrane</keyword>
<organism evidence="12 13">
    <name type="scientific">Clydaea vesicula</name>
    <dbReference type="NCBI Taxonomy" id="447962"/>
    <lineage>
        <taxon>Eukaryota</taxon>
        <taxon>Fungi</taxon>
        <taxon>Fungi incertae sedis</taxon>
        <taxon>Chytridiomycota</taxon>
        <taxon>Chytridiomycota incertae sedis</taxon>
        <taxon>Chytridiomycetes</taxon>
        <taxon>Lobulomycetales</taxon>
        <taxon>Lobulomycetaceae</taxon>
        <taxon>Clydaea</taxon>
    </lineage>
</organism>
<dbReference type="AlphaFoldDB" id="A0AAD5TSM0"/>
<keyword evidence="4 10" id="KW-0812">Transmembrane</keyword>
<evidence type="ECO:0000313" key="12">
    <source>
        <dbReference type="EMBL" id="KAJ3198812.1"/>
    </source>
</evidence>
<evidence type="ECO:0000256" key="5">
    <source>
        <dbReference type="ARBA" id="ARBA00022737"/>
    </source>
</evidence>
<dbReference type="InterPro" id="IPR018108">
    <property type="entry name" value="MCP_transmembrane"/>
</dbReference>
<accession>A0AAD5TSM0</accession>
<feature type="non-terminal residue" evidence="12">
    <location>
        <position position="1"/>
    </location>
</feature>
<dbReference type="PROSITE" id="PS50920">
    <property type="entry name" value="SOLCAR"/>
    <property type="match status" value="2"/>
</dbReference>
<evidence type="ECO:0000256" key="9">
    <source>
        <dbReference type="ARBA" id="ARBA00023136"/>
    </source>
</evidence>
<sequence length="200" mass="22417">ISLTQRIISATCGSILSSLVVTPFDLLKTRIQTNHPQQTFTSIHQLDGVKGLWRGLKPTLLMSTPSTVIYYIGYEKLKNIFVDKGFGGTSPLIAGCVARSLTATVISPLELMKTRIQHDSVNPIKEILNLVRHDGITSLWRGLPPTLWRDVPFSGIYWLGYDFIKTNYDNVLLDKVDPFRENPFFDRFIVALFSGALSGM</sequence>
<keyword evidence="8" id="KW-0496">Mitochondrion</keyword>
<dbReference type="Gene3D" id="1.50.40.10">
    <property type="entry name" value="Mitochondrial carrier domain"/>
    <property type="match status" value="1"/>
</dbReference>
<evidence type="ECO:0000256" key="1">
    <source>
        <dbReference type="ARBA" id="ARBA00004448"/>
    </source>
</evidence>
<evidence type="ECO:0000256" key="7">
    <source>
        <dbReference type="ARBA" id="ARBA00022989"/>
    </source>
</evidence>
<keyword evidence="5" id="KW-0677">Repeat</keyword>
<evidence type="ECO:0000256" key="11">
    <source>
        <dbReference type="RuleBase" id="RU000488"/>
    </source>
</evidence>
<dbReference type="GO" id="GO:1990542">
    <property type="term" value="P:mitochondrial transmembrane transport"/>
    <property type="evidence" value="ECO:0007669"/>
    <property type="project" value="InterPro"/>
</dbReference>
<dbReference type="PANTHER" id="PTHR45760:SF2">
    <property type="entry name" value="FI19922P1-RELATED"/>
    <property type="match status" value="1"/>
</dbReference>
<evidence type="ECO:0000256" key="2">
    <source>
        <dbReference type="ARBA" id="ARBA00006375"/>
    </source>
</evidence>
<evidence type="ECO:0000256" key="4">
    <source>
        <dbReference type="ARBA" id="ARBA00022692"/>
    </source>
</evidence>
<keyword evidence="7" id="KW-1133">Transmembrane helix</keyword>
<dbReference type="SUPFAM" id="SSF103506">
    <property type="entry name" value="Mitochondrial carrier"/>
    <property type="match status" value="1"/>
</dbReference>
<comment type="subcellular location">
    <subcellularLocation>
        <location evidence="1">Mitochondrion inner membrane</location>
        <topology evidence="1">Multi-pass membrane protein</topology>
    </subcellularLocation>
</comment>
<comment type="similarity">
    <text evidence="2 11">Belongs to the mitochondrial carrier (TC 2.A.29) family.</text>
</comment>
<dbReference type="Proteomes" id="UP001211065">
    <property type="component" value="Unassembled WGS sequence"/>
</dbReference>
<gene>
    <name evidence="12" type="ORF">HK099_003444</name>
</gene>
<evidence type="ECO:0000256" key="6">
    <source>
        <dbReference type="ARBA" id="ARBA00022792"/>
    </source>
</evidence>
<evidence type="ECO:0000313" key="13">
    <source>
        <dbReference type="Proteomes" id="UP001211065"/>
    </source>
</evidence>
<keyword evidence="13" id="KW-1185">Reference proteome</keyword>
<dbReference type="PANTHER" id="PTHR45760">
    <property type="entry name" value="FI19922P1-RELATED"/>
    <property type="match status" value="1"/>
</dbReference>
<protein>
    <recommendedName>
        <fullName evidence="14">Mitochondrial carrier protein</fullName>
    </recommendedName>
</protein>
<comment type="caution">
    <text evidence="12">The sequence shown here is derived from an EMBL/GenBank/DDBJ whole genome shotgun (WGS) entry which is preliminary data.</text>
</comment>
<proteinExistence type="inferred from homology"/>
<dbReference type="InterPro" id="IPR023395">
    <property type="entry name" value="MCP_dom_sf"/>
</dbReference>
<dbReference type="InterPro" id="IPR045315">
    <property type="entry name" value="Mtm1-like"/>
</dbReference>